<evidence type="ECO:0000256" key="2">
    <source>
        <dbReference type="ARBA" id="ARBA00023163"/>
    </source>
</evidence>
<dbReference type="Pfam" id="PF12833">
    <property type="entry name" value="HTH_18"/>
    <property type="match status" value="1"/>
</dbReference>
<dbReference type="SMART" id="SM00342">
    <property type="entry name" value="HTH_ARAC"/>
    <property type="match status" value="1"/>
</dbReference>
<proteinExistence type="predicted"/>
<gene>
    <name evidence="4" type="ORF">M997_2450</name>
</gene>
<dbReference type="Pfam" id="PF06719">
    <property type="entry name" value="AraC_N"/>
    <property type="match status" value="1"/>
</dbReference>
<keyword evidence="2" id="KW-0804">Transcription</keyword>
<sequence length="326" mass="37212">MAVFKHIEYFGAFMDIKQLSTSILAEFEQFKKTLIKHTQGSEGGWDTAVSNLALCRYTKITEPEGWMYGPSLAIAAQGKKRVTIGQATYCYHPMNMLLTSSDIPTFASVCEASQEEPFLAVLIKLDLSLLPELLAENKFQLMEENHQQQAQQVVHVTTPILQAVTRLIKLMDAPEDAPFIAPLIQKEILYYLLRSTQGARQQLLASQSTSCRQISDALDWIKQYYRQTIRIEDLTTLVGMSTSSFHYHFKNRIGMTPLQYQKWLRLNEARRVMLIETADAAEAAFIVGYESPSQFSREYHRLFGLSPLKDVQRLKENQSRTVSLDN</sequence>
<dbReference type="InterPro" id="IPR009057">
    <property type="entry name" value="Homeodomain-like_sf"/>
</dbReference>
<protein>
    <submittedName>
        <fullName evidence="4">AraC family transcriptional regulator</fullName>
    </submittedName>
</protein>
<comment type="caution">
    <text evidence="4">The sequence shown here is derived from an EMBL/GenBank/DDBJ whole genome shotgun (WGS) entry which is preliminary data.</text>
</comment>
<dbReference type="AlphaFoldDB" id="A0AAJ3LT38"/>
<feature type="domain" description="HTH araC/xylS-type" evidence="3">
    <location>
        <begin position="215"/>
        <end position="313"/>
    </location>
</feature>
<name>A0AAJ3LT38_PROHU</name>
<keyword evidence="5" id="KW-1185">Reference proteome</keyword>
<evidence type="ECO:0000313" key="5">
    <source>
        <dbReference type="Proteomes" id="UP000078250"/>
    </source>
</evidence>
<evidence type="ECO:0000313" key="4">
    <source>
        <dbReference type="EMBL" id="OAT46002.1"/>
    </source>
</evidence>
<dbReference type="PANTHER" id="PTHR43436:SF1">
    <property type="entry name" value="TRANSCRIPTIONAL REGULATORY PROTEIN"/>
    <property type="match status" value="1"/>
</dbReference>
<dbReference type="GO" id="GO:0043565">
    <property type="term" value="F:sequence-specific DNA binding"/>
    <property type="evidence" value="ECO:0007669"/>
    <property type="project" value="InterPro"/>
</dbReference>
<keyword evidence="1" id="KW-0805">Transcription regulation</keyword>
<dbReference type="Proteomes" id="UP000078250">
    <property type="component" value="Unassembled WGS sequence"/>
</dbReference>
<dbReference type="EMBL" id="LXEV01000028">
    <property type="protein sequence ID" value="OAT46002.1"/>
    <property type="molecule type" value="Genomic_DNA"/>
</dbReference>
<dbReference type="GO" id="GO:0003700">
    <property type="term" value="F:DNA-binding transcription factor activity"/>
    <property type="evidence" value="ECO:0007669"/>
    <property type="project" value="InterPro"/>
</dbReference>
<dbReference type="InterPro" id="IPR009594">
    <property type="entry name" value="Tscrpt_reg_HTH_AraC_N"/>
</dbReference>
<reference evidence="4 5" key="1">
    <citation type="submission" date="2016-04" db="EMBL/GenBank/DDBJ databases">
        <title>ATOL: Assembling a taxonomically balanced genome-scale reconstruction of the evolutionary history of the Enterobacteriaceae.</title>
        <authorList>
            <person name="Plunkett G.III."/>
            <person name="Neeno-Eckwall E.C."/>
            <person name="Glasner J.D."/>
            <person name="Perna N.T."/>
        </authorList>
    </citation>
    <scope>NUCLEOTIDE SEQUENCE [LARGE SCALE GENOMIC DNA]</scope>
    <source>
        <strain evidence="4 5">ATCC 700826</strain>
    </source>
</reference>
<accession>A0AAJ3LT38</accession>
<dbReference type="PANTHER" id="PTHR43436">
    <property type="entry name" value="ARAC-FAMILY TRANSCRIPTIONAL REGULATOR"/>
    <property type="match status" value="1"/>
</dbReference>
<dbReference type="SUPFAM" id="SSF46689">
    <property type="entry name" value="Homeodomain-like"/>
    <property type="match status" value="2"/>
</dbReference>
<dbReference type="PROSITE" id="PS01124">
    <property type="entry name" value="HTH_ARAC_FAMILY_2"/>
    <property type="match status" value="1"/>
</dbReference>
<dbReference type="Gene3D" id="1.10.10.60">
    <property type="entry name" value="Homeodomain-like"/>
    <property type="match status" value="1"/>
</dbReference>
<evidence type="ECO:0000256" key="1">
    <source>
        <dbReference type="ARBA" id="ARBA00023015"/>
    </source>
</evidence>
<dbReference type="InterPro" id="IPR018060">
    <property type="entry name" value="HTH_AraC"/>
</dbReference>
<organism evidence="4 5">
    <name type="scientific">Proteus hauseri ATCC 700826</name>
    <dbReference type="NCBI Taxonomy" id="1354271"/>
    <lineage>
        <taxon>Bacteria</taxon>
        <taxon>Pseudomonadati</taxon>
        <taxon>Pseudomonadota</taxon>
        <taxon>Gammaproteobacteria</taxon>
        <taxon>Enterobacterales</taxon>
        <taxon>Morganellaceae</taxon>
        <taxon>Proteus</taxon>
    </lineage>
</organism>
<evidence type="ECO:0000259" key="3">
    <source>
        <dbReference type="PROSITE" id="PS01124"/>
    </source>
</evidence>